<name>A0ABQ5U2U7_9PROT</name>
<feature type="region of interest" description="Disordered" evidence="1">
    <location>
        <begin position="201"/>
        <end position="229"/>
    </location>
</feature>
<feature type="compositionally biased region" description="Low complexity" evidence="1">
    <location>
        <begin position="217"/>
        <end position="229"/>
    </location>
</feature>
<dbReference type="InterPro" id="IPR023346">
    <property type="entry name" value="Lysozyme-like_dom_sf"/>
</dbReference>
<accession>A0ABQ5U2U7</accession>
<protein>
    <recommendedName>
        <fullName evidence="5">Transglycosylase SLT domain-containing protein</fullName>
    </recommendedName>
</protein>
<dbReference type="EMBL" id="BSNF01000001">
    <property type="protein sequence ID" value="GLQ05736.1"/>
    <property type="molecule type" value="Genomic_DNA"/>
</dbReference>
<comment type="caution">
    <text evidence="3">The sequence shown here is derived from an EMBL/GenBank/DDBJ whole genome shotgun (WGS) entry which is preliminary data.</text>
</comment>
<dbReference type="RefSeq" id="WP_169559711.1">
    <property type="nucleotide sequence ID" value="NZ_BSNF01000001.1"/>
</dbReference>
<feature type="chain" id="PRO_5045945541" description="Transglycosylase SLT domain-containing protein" evidence="2">
    <location>
        <begin position="23"/>
        <end position="229"/>
    </location>
</feature>
<evidence type="ECO:0000256" key="1">
    <source>
        <dbReference type="SAM" id="MobiDB-lite"/>
    </source>
</evidence>
<feature type="compositionally biased region" description="Basic and acidic residues" evidence="1">
    <location>
        <begin position="205"/>
        <end position="216"/>
    </location>
</feature>
<reference evidence="3" key="2">
    <citation type="submission" date="2023-01" db="EMBL/GenBank/DDBJ databases">
        <title>Draft genome sequence of Sneathiella chinensis strain NBRC 103408.</title>
        <authorList>
            <person name="Sun Q."/>
            <person name="Mori K."/>
        </authorList>
    </citation>
    <scope>NUCLEOTIDE SEQUENCE</scope>
    <source>
        <strain evidence="3">NBRC 103408</strain>
    </source>
</reference>
<dbReference type="SUPFAM" id="SSF53955">
    <property type="entry name" value="Lysozyme-like"/>
    <property type="match status" value="1"/>
</dbReference>
<keyword evidence="2" id="KW-0732">Signal</keyword>
<evidence type="ECO:0008006" key="5">
    <source>
        <dbReference type="Google" id="ProtNLM"/>
    </source>
</evidence>
<keyword evidence="4" id="KW-1185">Reference proteome</keyword>
<gene>
    <name evidence="3" type="ORF">GCM10007924_09570</name>
</gene>
<evidence type="ECO:0000256" key="2">
    <source>
        <dbReference type="SAM" id="SignalP"/>
    </source>
</evidence>
<feature type="signal peptide" evidence="2">
    <location>
        <begin position="1"/>
        <end position="22"/>
    </location>
</feature>
<evidence type="ECO:0000313" key="4">
    <source>
        <dbReference type="Proteomes" id="UP001161409"/>
    </source>
</evidence>
<organism evidence="3 4">
    <name type="scientific">Sneathiella chinensis</name>
    <dbReference type="NCBI Taxonomy" id="349750"/>
    <lineage>
        <taxon>Bacteria</taxon>
        <taxon>Pseudomonadati</taxon>
        <taxon>Pseudomonadota</taxon>
        <taxon>Alphaproteobacteria</taxon>
        <taxon>Sneathiellales</taxon>
        <taxon>Sneathiellaceae</taxon>
        <taxon>Sneathiella</taxon>
    </lineage>
</organism>
<evidence type="ECO:0000313" key="3">
    <source>
        <dbReference type="EMBL" id="GLQ05736.1"/>
    </source>
</evidence>
<proteinExistence type="predicted"/>
<reference evidence="3" key="1">
    <citation type="journal article" date="2014" name="Int. J. Syst. Evol. Microbiol.">
        <title>Complete genome of a new Firmicutes species belonging to the dominant human colonic microbiota ('Ruminococcus bicirculans') reveals two chromosomes and a selective capacity to utilize plant glucans.</title>
        <authorList>
            <consortium name="NISC Comparative Sequencing Program"/>
            <person name="Wegmann U."/>
            <person name="Louis P."/>
            <person name="Goesmann A."/>
            <person name="Henrissat B."/>
            <person name="Duncan S.H."/>
            <person name="Flint H.J."/>
        </authorList>
    </citation>
    <scope>NUCLEOTIDE SEQUENCE</scope>
    <source>
        <strain evidence="3">NBRC 103408</strain>
    </source>
</reference>
<sequence>MPKYIAILVSALLGLFSVPAAAATFPPNAAEFLTTCRMETAKTERDLRLPRRLLNAISLAETGRWHKERRETIAWPWTVYSEGRGRYLPTKAAAIREVQKLQAKGVKNIDVGCMQVNLYWHPDAFDSLEEAFDPVANTRYAGALLNKLRSEGRSWNIAVAHYHSRNKQYNVPYQKKVLKLWEEERRRDTAARMEAAREKYRRSKERLARKQAEAKAARLTRTAATQSEG</sequence>
<dbReference type="Proteomes" id="UP001161409">
    <property type="component" value="Unassembled WGS sequence"/>
</dbReference>